<dbReference type="CDD" id="cd07043">
    <property type="entry name" value="STAS_anti-anti-sigma_factors"/>
    <property type="match status" value="1"/>
</dbReference>
<dbReference type="Proteomes" id="UP000007842">
    <property type="component" value="Plasmid pSCATT"/>
</dbReference>
<dbReference type="SUPFAM" id="SSF52091">
    <property type="entry name" value="SpoIIaa-like"/>
    <property type="match status" value="1"/>
</dbReference>
<dbReference type="EMBL" id="CP003229">
    <property type="protein sequence ID" value="AEW98590.1"/>
    <property type="molecule type" value="Genomic_DNA"/>
</dbReference>
<evidence type="ECO:0000313" key="3">
    <source>
        <dbReference type="Proteomes" id="UP000007842"/>
    </source>
</evidence>
<dbReference type="InterPro" id="IPR036513">
    <property type="entry name" value="STAS_dom_sf"/>
</dbReference>
<dbReference type="PATRIC" id="fig|1003195.11.peg.1286"/>
<dbReference type="KEGG" id="scy:SCATT_p03970"/>
<reference evidence="3" key="1">
    <citation type="submission" date="2011-12" db="EMBL/GenBank/DDBJ databases">
        <title>Complete genome sequence of Streptomyces cattleya strain DSM 46488.</title>
        <authorList>
            <person name="Ou H.-Y."/>
            <person name="Li P."/>
            <person name="Zhao C."/>
            <person name="O'Hagan D."/>
            <person name="Deng Z."/>
        </authorList>
    </citation>
    <scope>NUCLEOTIDE SEQUENCE [LARGE SCALE GENOMIC DNA]</scope>
    <source>
        <strain evidence="3">ATCC 35852 / DSM 46488 / JCM 4925 / NBRC 14057 / NRRL 8057</strain>
        <plasmid evidence="3">Plasmid pSCATT</plasmid>
    </source>
</reference>
<keyword evidence="3" id="KW-1185">Reference proteome</keyword>
<feature type="domain" description="STAS" evidence="1">
    <location>
        <begin position="18"/>
        <end position="106"/>
    </location>
</feature>
<dbReference type="RefSeq" id="WP_014151773.1">
    <property type="nucleotide sequence ID" value="NC_016113.1"/>
</dbReference>
<accession>F8JJX8</accession>
<proteinExistence type="predicted"/>
<dbReference type="InterPro" id="IPR002645">
    <property type="entry name" value="STAS_dom"/>
</dbReference>
<gene>
    <name evidence="2" type="ordered locus">SCATT_p03970</name>
</gene>
<protein>
    <submittedName>
        <fullName evidence="2">Anti-sigma-factor antagonist</fullName>
    </submittedName>
</protein>
<name>F8JJX8_STREN</name>
<dbReference type="KEGG" id="sct:SCAT_p1326"/>
<dbReference type="PANTHER" id="PTHR33495">
    <property type="entry name" value="ANTI-SIGMA FACTOR ANTAGONIST TM_1081-RELATED-RELATED"/>
    <property type="match status" value="1"/>
</dbReference>
<dbReference type="Gene3D" id="3.30.750.24">
    <property type="entry name" value="STAS domain"/>
    <property type="match status" value="1"/>
</dbReference>
<dbReference type="PANTHER" id="PTHR33495:SF2">
    <property type="entry name" value="ANTI-SIGMA FACTOR ANTAGONIST TM_1081-RELATED"/>
    <property type="match status" value="1"/>
</dbReference>
<evidence type="ECO:0000313" key="2">
    <source>
        <dbReference type="EMBL" id="AEW98590.1"/>
    </source>
</evidence>
<evidence type="ECO:0000259" key="1">
    <source>
        <dbReference type="PROSITE" id="PS50801"/>
    </source>
</evidence>
<dbReference type="GO" id="GO:0043856">
    <property type="term" value="F:anti-sigma factor antagonist activity"/>
    <property type="evidence" value="ECO:0007669"/>
    <property type="project" value="TreeGrafter"/>
</dbReference>
<dbReference type="OrthoDB" id="3296948at2"/>
<dbReference type="InterPro" id="IPR058548">
    <property type="entry name" value="MlaB-like_STAS"/>
</dbReference>
<dbReference type="HOGENOM" id="CLU_115403_3_4_11"/>
<dbReference type="Pfam" id="PF13466">
    <property type="entry name" value="STAS_2"/>
    <property type="match status" value="1"/>
</dbReference>
<organism evidence="2 3">
    <name type="scientific">Streptantibioticus cattleyicolor (strain ATCC 35852 / DSM 46488 / JCM 4925 / NBRC 14057 / NRRL 8057)</name>
    <name type="common">Streptomyces cattleya</name>
    <dbReference type="NCBI Taxonomy" id="1003195"/>
    <lineage>
        <taxon>Bacteria</taxon>
        <taxon>Bacillati</taxon>
        <taxon>Actinomycetota</taxon>
        <taxon>Actinomycetes</taxon>
        <taxon>Kitasatosporales</taxon>
        <taxon>Streptomycetaceae</taxon>
        <taxon>Streptantibioticus</taxon>
    </lineage>
</organism>
<accession>G8XFV1</accession>
<dbReference type="AlphaFoldDB" id="F8JJX8"/>
<dbReference type="PROSITE" id="PS50801">
    <property type="entry name" value="STAS"/>
    <property type="match status" value="1"/>
</dbReference>
<keyword evidence="2" id="KW-0614">Plasmid</keyword>
<geneLocation type="plasmid" evidence="2 3">
    <name>pSCATT</name>
</geneLocation>
<sequence length="106" mass="11235">MDGTVLEYRTVFHGERAVVRLYGEIDMDSAPDLTTALALCLETRPHQVIVDLSGVAFCDCSGLDALLRARDHAAVRGIPLTVTGVTAPVVVRLFALTGADVALGAR</sequence>